<keyword evidence="3" id="KW-0819">tRNA processing</keyword>
<feature type="domain" description="Pseudouridine synthase RsuA/RluA-like" evidence="10">
    <location>
        <begin position="27"/>
        <end position="175"/>
    </location>
</feature>
<dbReference type="NCBIfam" id="TIGR00005">
    <property type="entry name" value="rluA_subfam"/>
    <property type="match status" value="1"/>
</dbReference>
<reference evidence="11 12" key="1">
    <citation type="submission" date="2017-07" db="EMBL/GenBank/DDBJ databases">
        <title>Complete genome sequence of Oryzomicrobium terrae TPP412.</title>
        <authorList>
            <person name="Chiu L.-W."/>
            <person name="Lo K.-J."/>
            <person name="Tsai Y.-M."/>
            <person name="Lin S.-S."/>
            <person name="Kuo C.-H."/>
            <person name="Liu C.-T."/>
        </authorList>
    </citation>
    <scope>NUCLEOTIDE SEQUENCE [LARGE SCALE GENOMIC DNA]</scope>
    <source>
        <strain evidence="11 12">TPP412</strain>
    </source>
</reference>
<dbReference type="Proteomes" id="UP000323671">
    <property type="component" value="Chromosome"/>
</dbReference>
<evidence type="ECO:0000313" key="12">
    <source>
        <dbReference type="Proteomes" id="UP000323671"/>
    </source>
</evidence>
<keyword evidence="2" id="KW-0698">rRNA processing</keyword>
<comment type="catalytic activity">
    <reaction evidence="9">
        <text>a uridine in RNA = a pseudouridine in RNA</text>
        <dbReference type="Rhea" id="RHEA:48348"/>
        <dbReference type="Rhea" id="RHEA-COMP:12068"/>
        <dbReference type="Rhea" id="RHEA-COMP:12069"/>
        <dbReference type="ChEBI" id="CHEBI:65314"/>
        <dbReference type="ChEBI" id="CHEBI:65315"/>
    </reaction>
</comment>
<sequence>MHATPAPVSYTPPPDTGLDLIYADAALLVVNKPAGLLSVPGRGEDKHDCLITRVHKEFADALIVHRLDMDTSGLLVLARGAEMQRQLSILFQSRKVHKRYEAVVAGRIVAEQGKIDLPLVLDWPNRPLHIVDHATGKPSLTHYRVLGYDATQDTTRVELEPVTGRTHQLRVHLQHLGHPILGDTLYAPPERRDQAPRLLLHARELAFRHPITYEDFDFEAKAPF</sequence>
<comment type="similarity">
    <text evidence="1 9">Belongs to the pseudouridine synthase RluA family.</text>
</comment>
<dbReference type="Gene3D" id="3.30.2350.10">
    <property type="entry name" value="Pseudouridine synthase"/>
    <property type="match status" value="1"/>
</dbReference>
<evidence type="ECO:0000256" key="4">
    <source>
        <dbReference type="ARBA" id="ARBA00023235"/>
    </source>
</evidence>
<dbReference type="InterPro" id="IPR006225">
    <property type="entry name" value="PsdUridine_synth_RluC/D"/>
</dbReference>
<dbReference type="GO" id="GO:0160151">
    <property type="term" value="F:tRNA pseudouridine(32) synthase activity"/>
    <property type="evidence" value="ECO:0007669"/>
    <property type="project" value="UniProtKB-EC"/>
</dbReference>
<dbReference type="RefSeq" id="WP_054622048.1">
    <property type="nucleotide sequence ID" value="NZ_CP022579.1"/>
</dbReference>
<comment type="catalytic activity">
    <reaction evidence="6">
        <text>uridine(746) in 23S rRNA = pseudouridine(746) in 23S rRNA</text>
        <dbReference type="Rhea" id="RHEA:42548"/>
        <dbReference type="Rhea" id="RHEA-COMP:10109"/>
        <dbReference type="Rhea" id="RHEA-COMP:10110"/>
        <dbReference type="ChEBI" id="CHEBI:65314"/>
        <dbReference type="ChEBI" id="CHEBI:65315"/>
        <dbReference type="EC" id="5.4.99.29"/>
    </reaction>
</comment>
<dbReference type="SUPFAM" id="SSF55120">
    <property type="entry name" value="Pseudouridine synthase"/>
    <property type="match status" value="1"/>
</dbReference>
<evidence type="ECO:0000256" key="8">
    <source>
        <dbReference type="PIRSR" id="PIRSR606225-1"/>
    </source>
</evidence>
<dbReference type="GO" id="GO:0160142">
    <property type="term" value="F:23S rRNA pseudouridine(746) synthase activity"/>
    <property type="evidence" value="ECO:0007669"/>
    <property type="project" value="UniProtKB-EC"/>
</dbReference>
<dbReference type="EC" id="5.4.99.-" evidence="9"/>
<dbReference type="Pfam" id="PF00849">
    <property type="entry name" value="PseudoU_synth_2"/>
    <property type="match status" value="1"/>
</dbReference>
<evidence type="ECO:0000256" key="7">
    <source>
        <dbReference type="ARBA" id="ARBA00037305"/>
    </source>
</evidence>
<protein>
    <recommendedName>
        <fullName evidence="9">Pseudouridine synthase</fullName>
        <ecNumber evidence="9">5.4.99.-</ecNumber>
    </recommendedName>
</protein>
<dbReference type="PANTHER" id="PTHR21600:SF91">
    <property type="entry name" value="DUAL-SPECIFICITY RNA PSEUDOURIDINE SYNTHASE RLUA"/>
    <property type="match status" value="1"/>
</dbReference>
<dbReference type="PANTHER" id="PTHR21600">
    <property type="entry name" value="MITOCHONDRIAL RNA PSEUDOURIDINE SYNTHASE"/>
    <property type="match status" value="1"/>
</dbReference>
<dbReference type="AlphaFoldDB" id="A0A5C1E9U8"/>
<evidence type="ECO:0000256" key="5">
    <source>
        <dbReference type="ARBA" id="ARBA00036184"/>
    </source>
</evidence>
<evidence type="ECO:0000256" key="1">
    <source>
        <dbReference type="ARBA" id="ARBA00010876"/>
    </source>
</evidence>
<evidence type="ECO:0000256" key="3">
    <source>
        <dbReference type="ARBA" id="ARBA00022694"/>
    </source>
</evidence>
<dbReference type="GO" id="GO:0003723">
    <property type="term" value="F:RNA binding"/>
    <property type="evidence" value="ECO:0007669"/>
    <property type="project" value="InterPro"/>
</dbReference>
<proteinExistence type="inferred from homology"/>
<comment type="function">
    <text evidence="7">Dual specificity enzyme that catalyzes the synthesis of pseudouridine from uracil-746 in 23S ribosomal RNA and from uracil-32 in the anticodon stem and loop of transfer RNAs.</text>
</comment>
<dbReference type="PROSITE" id="PS01129">
    <property type="entry name" value="PSI_RLU"/>
    <property type="match status" value="1"/>
</dbReference>
<dbReference type="InterPro" id="IPR006224">
    <property type="entry name" value="PsdUridine_synth_RluA-like_CS"/>
</dbReference>
<gene>
    <name evidence="11" type="primary">rluA</name>
    <name evidence="11" type="ORF">OTERR_21960</name>
</gene>
<evidence type="ECO:0000256" key="2">
    <source>
        <dbReference type="ARBA" id="ARBA00022552"/>
    </source>
</evidence>
<dbReference type="InterPro" id="IPR020103">
    <property type="entry name" value="PsdUridine_synth_cat_dom_sf"/>
</dbReference>
<feature type="active site" evidence="8">
    <location>
        <position position="68"/>
    </location>
</feature>
<dbReference type="InterPro" id="IPR050188">
    <property type="entry name" value="RluA_PseudoU_synthase"/>
</dbReference>
<name>A0A5C1E9U8_9RHOO</name>
<keyword evidence="12" id="KW-1185">Reference proteome</keyword>
<dbReference type="EMBL" id="CP022579">
    <property type="protein sequence ID" value="QEL65672.1"/>
    <property type="molecule type" value="Genomic_DNA"/>
</dbReference>
<comment type="function">
    <text evidence="9">Responsible for synthesis of pseudouridine from uracil.</text>
</comment>
<evidence type="ECO:0000256" key="6">
    <source>
        <dbReference type="ARBA" id="ARBA00036916"/>
    </source>
</evidence>
<evidence type="ECO:0000259" key="10">
    <source>
        <dbReference type="Pfam" id="PF00849"/>
    </source>
</evidence>
<accession>A0A5C1E9U8</accession>
<comment type="catalytic activity">
    <reaction evidence="5">
        <text>uridine(32) in tRNA = pseudouridine(32) in tRNA</text>
        <dbReference type="Rhea" id="RHEA:42544"/>
        <dbReference type="Rhea" id="RHEA-COMP:10107"/>
        <dbReference type="Rhea" id="RHEA-COMP:10108"/>
        <dbReference type="ChEBI" id="CHEBI:65314"/>
        <dbReference type="ChEBI" id="CHEBI:65315"/>
        <dbReference type="EC" id="5.4.99.28"/>
    </reaction>
</comment>
<dbReference type="GO" id="GO:0008033">
    <property type="term" value="P:tRNA processing"/>
    <property type="evidence" value="ECO:0007669"/>
    <property type="project" value="UniProtKB-KW"/>
</dbReference>
<dbReference type="InterPro" id="IPR006145">
    <property type="entry name" value="PsdUridine_synth_RsuA/RluA"/>
</dbReference>
<organism evidence="11 12">
    <name type="scientific">Oryzomicrobium terrae</name>
    <dbReference type="NCBI Taxonomy" id="1735038"/>
    <lineage>
        <taxon>Bacteria</taxon>
        <taxon>Pseudomonadati</taxon>
        <taxon>Pseudomonadota</taxon>
        <taxon>Betaproteobacteria</taxon>
        <taxon>Rhodocyclales</taxon>
        <taxon>Rhodocyclaceae</taxon>
        <taxon>Oryzomicrobium</taxon>
    </lineage>
</organism>
<evidence type="ECO:0000313" key="11">
    <source>
        <dbReference type="EMBL" id="QEL65672.1"/>
    </source>
</evidence>
<evidence type="ECO:0000256" key="9">
    <source>
        <dbReference type="RuleBase" id="RU362028"/>
    </source>
</evidence>
<dbReference type="GO" id="GO:0000455">
    <property type="term" value="P:enzyme-directed rRNA pseudouridine synthesis"/>
    <property type="evidence" value="ECO:0007669"/>
    <property type="project" value="TreeGrafter"/>
</dbReference>
<keyword evidence="4 9" id="KW-0413">Isomerase</keyword>
<dbReference type="KEGG" id="otr:OTERR_21960"/>
<dbReference type="CDD" id="cd02869">
    <property type="entry name" value="PseudoU_synth_RluA_like"/>
    <property type="match status" value="1"/>
</dbReference>